<proteinExistence type="predicted"/>
<organism evidence="1 2">
    <name type="scientific">Paramecium tetraurelia</name>
    <dbReference type="NCBI Taxonomy" id="5888"/>
    <lineage>
        <taxon>Eukaryota</taxon>
        <taxon>Sar</taxon>
        <taxon>Alveolata</taxon>
        <taxon>Ciliophora</taxon>
        <taxon>Intramacronucleata</taxon>
        <taxon>Oligohymenophorea</taxon>
        <taxon>Peniculida</taxon>
        <taxon>Parameciidae</taxon>
        <taxon>Paramecium</taxon>
    </lineage>
</organism>
<dbReference type="HOGENOM" id="CLU_3176561_0_0_1"/>
<dbReference type="GeneID" id="5034433"/>
<protein>
    <submittedName>
        <fullName evidence="1">Uncharacterized protein</fullName>
    </submittedName>
</protein>
<accession>A0DDY4</accession>
<dbReference type="InParanoid" id="A0DDY4"/>
<keyword evidence="2" id="KW-1185">Reference proteome</keyword>
<reference evidence="1 2" key="1">
    <citation type="journal article" date="2006" name="Nature">
        <title>Global trends of whole-genome duplications revealed by the ciliate Paramecium tetraurelia.</title>
        <authorList>
            <consortium name="Genoscope"/>
            <person name="Aury J.-M."/>
            <person name="Jaillon O."/>
            <person name="Duret L."/>
            <person name="Noel B."/>
            <person name="Jubin C."/>
            <person name="Porcel B.M."/>
            <person name="Segurens B."/>
            <person name="Daubin V."/>
            <person name="Anthouard V."/>
            <person name="Aiach N."/>
            <person name="Arnaiz O."/>
            <person name="Billaut A."/>
            <person name="Beisson J."/>
            <person name="Blanc I."/>
            <person name="Bouhouche K."/>
            <person name="Camara F."/>
            <person name="Duharcourt S."/>
            <person name="Guigo R."/>
            <person name="Gogendeau D."/>
            <person name="Katinka M."/>
            <person name="Keller A.-M."/>
            <person name="Kissmehl R."/>
            <person name="Klotz C."/>
            <person name="Koll F."/>
            <person name="Le Moue A."/>
            <person name="Lepere C."/>
            <person name="Malinsky S."/>
            <person name="Nowacki M."/>
            <person name="Nowak J.K."/>
            <person name="Plattner H."/>
            <person name="Poulain J."/>
            <person name="Ruiz F."/>
            <person name="Serrano V."/>
            <person name="Zagulski M."/>
            <person name="Dessen P."/>
            <person name="Betermier M."/>
            <person name="Weissenbach J."/>
            <person name="Scarpelli C."/>
            <person name="Schachter V."/>
            <person name="Sperling L."/>
            <person name="Meyer E."/>
            <person name="Cohen J."/>
            <person name="Wincker P."/>
        </authorList>
    </citation>
    <scope>NUCLEOTIDE SEQUENCE [LARGE SCALE GENOMIC DNA]</scope>
    <source>
        <strain evidence="1 2">Stock d4-2</strain>
    </source>
</reference>
<sequence length="47" mass="5349">MRGNENLRIVVLMKEELDDQRSLPQGYGCSTDSFGELESQAVYGIWL</sequence>
<evidence type="ECO:0000313" key="1">
    <source>
        <dbReference type="EMBL" id="CAK81251.1"/>
    </source>
</evidence>
<gene>
    <name evidence="1" type="ORF">GSPATT00016093001</name>
</gene>
<dbReference type="Proteomes" id="UP000000600">
    <property type="component" value="Unassembled WGS sequence"/>
</dbReference>
<dbReference type="EMBL" id="CT868396">
    <property type="protein sequence ID" value="CAK81251.1"/>
    <property type="molecule type" value="Genomic_DNA"/>
</dbReference>
<dbReference type="KEGG" id="ptm:GSPATT00016093001"/>
<evidence type="ECO:0000313" key="2">
    <source>
        <dbReference type="Proteomes" id="UP000000600"/>
    </source>
</evidence>
<dbReference type="RefSeq" id="XP_001448648.1">
    <property type="nucleotide sequence ID" value="XM_001448611.1"/>
</dbReference>
<name>A0DDY4_PARTE</name>
<dbReference type="AlphaFoldDB" id="A0DDY4"/>